<dbReference type="AlphaFoldDB" id="C0ZSG4"/>
<gene>
    <name evidence="2" type="ordered locus">RER_54480</name>
</gene>
<dbReference type="KEGG" id="rer:RER_54480"/>
<reference evidence="2 3" key="2">
    <citation type="journal article" date="2006" name="Environ. Microbiol.">
        <title>Sequence analysis of three plasmids harboured in Rhodococcus erythropolis strain PR4.</title>
        <authorList>
            <person name="Sekine M."/>
            <person name="Tanikawa S."/>
            <person name="Omata S."/>
            <person name="Saito M."/>
            <person name="Fujisawa T."/>
            <person name="Tsukatani N."/>
            <person name="Tajima T."/>
            <person name="Sekigawa T."/>
            <person name="Kosugi H."/>
            <person name="Matsuo Y."/>
            <person name="Nishiko R."/>
            <person name="Imamura K."/>
            <person name="Ito M."/>
            <person name="Narita H."/>
            <person name="Tago S."/>
            <person name="Fujita N."/>
            <person name="Harayama S."/>
        </authorList>
    </citation>
    <scope>NUCLEOTIDE SEQUENCE [LARGE SCALE GENOMIC DNA]</scope>
    <source>
        <strain evidence="3">PR4 / NBRC 100887</strain>
    </source>
</reference>
<name>C0ZSG4_RHOE4</name>
<dbReference type="HOGENOM" id="CLU_1487945_0_0_11"/>
<organism evidence="2 3">
    <name type="scientific">Rhodococcus erythropolis (strain PR4 / NBRC 100887)</name>
    <dbReference type="NCBI Taxonomy" id="234621"/>
    <lineage>
        <taxon>Bacteria</taxon>
        <taxon>Bacillati</taxon>
        <taxon>Actinomycetota</taxon>
        <taxon>Actinomycetes</taxon>
        <taxon>Mycobacteriales</taxon>
        <taxon>Nocardiaceae</taxon>
        <taxon>Rhodococcus</taxon>
        <taxon>Rhodococcus erythropolis group</taxon>
    </lineage>
</organism>
<proteinExistence type="predicted"/>
<dbReference type="eggNOG" id="ENOG5032QVJ">
    <property type="taxonomic scope" value="Bacteria"/>
</dbReference>
<evidence type="ECO:0000313" key="2">
    <source>
        <dbReference type="EMBL" id="BAH36156.1"/>
    </source>
</evidence>
<evidence type="ECO:0000256" key="1">
    <source>
        <dbReference type="SAM" id="MobiDB-lite"/>
    </source>
</evidence>
<evidence type="ECO:0000313" key="3">
    <source>
        <dbReference type="Proteomes" id="UP000002204"/>
    </source>
</evidence>
<protein>
    <submittedName>
        <fullName evidence="2">Uncharacterized protein</fullName>
    </submittedName>
</protein>
<accession>C0ZSG4</accession>
<reference evidence="3" key="1">
    <citation type="submission" date="2005-03" db="EMBL/GenBank/DDBJ databases">
        <title>Comparison of the complete genome sequences of Rhodococcus erythropolis PR4 and Rhodococcus opacus B4.</title>
        <authorList>
            <person name="Takarada H."/>
            <person name="Sekine M."/>
            <person name="Hosoyama A."/>
            <person name="Yamada R."/>
            <person name="Fujisawa T."/>
            <person name="Omata S."/>
            <person name="Shimizu A."/>
            <person name="Tsukatani N."/>
            <person name="Tanikawa S."/>
            <person name="Fujita N."/>
            <person name="Harayama S."/>
        </authorList>
    </citation>
    <scope>NUCLEOTIDE SEQUENCE [LARGE SCALE GENOMIC DNA]</scope>
    <source>
        <strain evidence="3">PR4 / NBRC 100887</strain>
    </source>
</reference>
<feature type="region of interest" description="Disordered" evidence="1">
    <location>
        <begin position="1"/>
        <end position="24"/>
    </location>
</feature>
<dbReference type="SUPFAM" id="SSF160631">
    <property type="entry name" value="SMI1/KNR4-like"/>
    <property type="match status" value="1"/>
</dbReference>
<dbReference type="EMBL" id="AP008957">
    <property type="protein sequence ID" value="BAH36156.1"/>
    <property type="molecule type" value="Genomic_DNA"/>
</dbReference>
<feature type="compositionally biased region" description="Polar residues" evidence="1">
    <location>
        <begin position="1"/>
        <end position="13"/>
    </location>
</feature>
<dbReference type="Proteomes" id="UP000002204">
    <property type="component" value="Chromosome"/>
</dbReference>
<sequence>MKVFDPTNSGNNQPRPPARDPPRTRIASVDDVFATGPNALTVKGQPTLQHIDFTFLDSFRFPDRQGFPDSYRAFIRHAGWARTFGLWLIYPPVLPGFADGWQGRARNLTAHLRSVYREGQDDEFDWMIEPDGDWSLPDSLQVFGWSENGDALLWDTASRGTDGEFPVWESRSFNSLHRLGGSLYEALPSIRTRTASLFGPRAYDIEPLLPIPL</sequence>
<dbReference type="InterPro" id="IPR037883">
    <property type="entry name" value="Knr4/Smi1-like_sf"/>
</dbReference>